<accession>A0A165NIP9</accession>
<gene>
    <name evidence="2" type="ORF">DAEQUDRAFT_767535</name>
</gene>
<dbReference type="SUPFAM" id="SSF51735">
    <property type="entry name" value="NAD(P)-binding Rossmann-fold domains"/>
    <property type="match status" value="1"/>
</dbReference>
<dbReference type="Pfam" id="PF00106">
    <property type="entry name" value="adh_short"/>
    <property type="match status" value="1"/>
</dbReference>
<proteinExistence type="predicted"/>
<name>A0A165NIP9_9APHY</name>
<dbReference type="AlphaFoldDB" id="A0A165NIP9"/>
<dbReference type="PANTHER" id="PTHR43157">
    <property type="entry name" value="PHOSPHATIDYLINOSITOL-GLYCAN BIOSYNTHESIS CLASS F PROTEIN-RELATED"/>
    <property type="match status" value="1"/>
</dbReference>
<dbReference type="Gene3D" id="3.40.50.720">
    <property type="entry name" value="NAD(P)-binding Rossmann-like Domain"/>
    <property type="match status" value="1"/>
</dbReference>
<evidence type="ECO:0000313" key="3">
    <source>
        <dbReference type="Proteomes" id="UP000076727"/>
    </source>
</evidence>
<dbReference type="PROSITE" id="PS51257">
    <property type="entry name" value="PROKAR_LIPOPROTEIN"/>
    <property type="match status" value="1"/>
</dbReference>
<evidence type="ECO:0000313" key="2">
    <source>
        <dbReference type="EMBL" id="KZT67012.1"/>
    </source>
</evidence>
<dbReference type="EMBL" id="KV429081">
    <property type="protein sequence ID" value="KZT67012.1"/>
    <property type="molecule type" value="Genomic_DNA"/>
</dbReference>
<dbReference type="GO" id="GO:0016491">
    <property type="term" value="F:oxidoreductase activity"/>
    <property type="evidence" value="ECO:0007669"/>
    <property type="project" value="UniProtKB-KW"/>
</dbReference>
<reference evidence="2 3" key="1">
    <citation type="journal article" date="2016" name="Mol. Biol. Evol.">
        <title>Comparative Genomics of Early-Diverging Mushroom-Forming Fungi Provides Insights into the Origins of Lignocellulose Decay Capabilities.</title>
        <authorList>
            <person name="Nagy L.G."/>
            <person name="Riley R."/>
            <person name="Tritt A."/>
            <person name="Adam C."/>
            <person name="Daum C."/>
            <person name="Floudas D."/>
            <person name="Sun H."/>
            <person name="Yadav J.S."/>
            <person name="Pangilinan J."/>
            <person name="Larsson K.H."/>
            <person name="Matsuura K."/>
            <person name="Barry K."/>
            <person name="Labutti K."/>
            <person name="Kuo R."/>
            <person name="Ohm R.A."/>
            <person name="Bhattacharya S.S."/>
            <person name="Shirouzu T."/>
            <person name="Yoshinaga Y."/>
            <person name="Martin F.M."/>
            <person name="Grigoriev I.V."/>
            <person name="Hibbett D.S."/>
        </authorList>
    </citation>
    <scope>NUCLEOTIDE SEQUENCE [LARGE SCALE GENOMIC DNA]</scope>
    <source>
        <strain evidence="2 3">L-15889</strain>
    </source>
</reference>
<keyword evidence="1" id="KW-0560">Oxidoreductase</keyword>
<dbReference type="OrthoDB" id="191139at2759"/>
<dbReference type="PRINTS" id="PR00081">
    <property type="entry name" value="GDHRDH"/>
</dbReference>
<dbReference type="Proteomes" id="UP000076727">
    <property type="component" value="Unassembled WGS sequence"/>
</dbReference>
<dbReference type="STRING" id="1314783.A0A165NIP9"/>
<organism evidence="2 3">
    <name type="scientific">Daedalea quercina L-15889</name>
    <dbReference type="NCBI Taxonomy" id="1314783"/>
    <lineage>
        <taxon>Eukaryota</taxon>
        <taxon>Fungi</taxon>
        <taxon>Dikarya</taxon>
        <taxon>Basidiomycota</taxon>
        <taxon>Agaricomycotina</taxon>
        <taxon>Agaricomycetes</taxon>
        <taxon>Polyporales</taxon>
        <taxon>Fomitopsis</taxon>
    </lineage>
</organism>
<sequence>MGLFSKSFTPDTDLPDLKGKVVIVTGGNSGVGCAAIQHLARKGAKVYMGARNEEKAKAAIEKIQKAGLAPGNGEVVWLPLDYSDPRDAKKAAEAFLEKEQRLDILVNSAALLLTPFKLSADGIQEITVVNYVSPFVFVRTLLPLLKRTAQEPNTDVRILTSEGHRMPPKDCHFRSKDDFNREFKGETLASNKRYNVTKYMGVLHVKELQRRLEAEGVPIIVTAVHPGIVNTDGVQNFAHSAGTLKAPVYAFIANAFFTSPEKGAYSTVFAAAAPAIREDAKFKGGYVVPPGKLGSVYAPTEDPELGKELWETTEKILSDIGV</sequence>
<protein>
    <submittedName>
        <fullName evidence="2">NAD(P)-binding protein</fullName>
    </submittedName>
</protein>
<evidence type="ECO:0000256" key="1">
    <source>
        <dbReference type="ARBA" id="ARBA00023002"/>
    </source>
</evidence>
<dbReference type="InterPro" id="IPR002347">
    <property type="entry name" value="SDR_fam"/>
</dbReference>
<dbReference type="PANTHER" id="PTHR43157:SF31">
    <property type="entry name" value="PHOSPHATIDYLINOSITOL-GLYCAN BIOSYNTHESIS CLASS F PROTEIN"/>
    <property type="match status" value="1"/>
</dbReference>
<keyword evidence="3" id="KW-1185">Reference proteome</keyword>
<dbReference type="InterPro" id="IPR036291">
    <property type="entry name" value="NAD(P)-bd_dom_sf"/>
</dbReference>